<keyword evidence="1" id="KW-0472">Membrane</keyword>
<protein>
    <submittedName>
        <fullName evidence="2">Uncharacterized protein</fullName>
    </submittedName>
</protein>
<name>A3PC42_PROM0</name>
<organism evidence="2 3">
    <name type="scientific">Prochlorococcus marinus (strain MIT 9301)</name>
    <dbReference type="NCBI Taxonomy" id="167546"/>
    <lineage>
        <taxon>Bacteria</taxon>
        <taxon>Bacillati</taxon>
        <taxon>Cyanobacteriota</taxon>
        <taxon>Cyanophyceae</taxon>
        <taxon>Synechococcales</taxon>
        <taxon>Prochlorococcaceae</taxon>
        <taxon>Prochlorococcus</taxon>
    </lineage>
</organism>
<gene>
    <name evidence="2" type="ordered locus">P9301_06941</name>
</gene>
<keyword evidence="3" id="KW-1185">Reference proteome</keyword>
<evidence type="ECO:0000313" key="3">
    <source>
        <dbReference type="Proteomes" id="UP000001430"/>
    </source>
</evidence>
<dbReference type="EMBL" id="CP000576">
    <property type="protein sequence ID" value="ABO17317.1"/>
    <property type="molecule type" value="Genomic_DNA"/>
</dbReference>
<dbReference type="RefSeq" id="WP_011862683.1">
    <property type="nucleotide sequence ID" value="NC_009091.1"/>
</dbReference>
<evidence type="ECO:0000256" key="1">
    <source>
        <dbReference type="SAM" id="Phobius"/>
    </source>
</evidence>
<proteinExistence type="predicted"/>
<dbReference type="HOGENOM" id="CLU_1151030_0_0_3"/>
<accession>A3PC42</accession>
<dbReference type="KEGG" id="pmg:P9301_06941"/>
<dbReference type="AlphaFoldDB" id="A3PC42"/>
<reference evidence="2 3" key="1">
    <citation type="journal article" date="2007" name="PLoS Genet.">
        <title>Patterns and implications of gene gain and loss in the evolution of Prochlorococcus.</title>
        <authorList>
            <person name="Kettler G.C."/>
            <person name="Martiny A.C."/>
            <person name="Huang K."/>
            <person name="Zucker J."/>
            <person name="Coleman M.L."/>
            <person name="Rodrigue S."/>
            <person name="Chen F."/>
            <person name="Lapidus A."/>
            <person name="Ferriera S."/>
            <person name="Johnson J."/>
            <person name="Steglich C."/>
            <person name="Church G.M."/>
            <person name="Richardson P."/>
            <person name="Chisholm S.W."/>
        </authorList>
    </citation>
    <scope>NUCLEOTIDE SEQUENCE [LARGE SCALE GENOMIC DNA]</scope>
    <source>
        <strain evidence="2 3">MIT 9301</strain>
    </source>
</reference>
<sequence>MRIKYNFAFKNSKLSPWQRPAPPNLLVTDASIDKKLFFLYQEFNKNAEIFYPSSLILILSFVIYLINIFPTLTIKKFEADHNQYSLISSKLLDLNSSKQRYKKNLNNLEEYFSQSTTSYLFAFYLQNSVPKGVKINSYSFSDNGFDINLSSYSLDSINEFITLIIESPVINKKSVTINQINRLESNSNKGEKVSTIYDLEIYGQTAKIDIKKREDLYRESNANGLLRKLQRFNYLKSLLRG</sequence>
<keyword evidence="1" id="KW-0812">Transmembrane</keyword>
<keyword evidence="1" id="KW-1133">Transmembrane helix</keyword>
<evidence type="ECO:0000313" key="2">
    <source>
        <dbReference type="EMBL" id="ABO17317.1"/>
    </source>
</evidence>
<feature type="transmembrane region" description="Helical" evidence="1">
    <location>
        <begin position="49"/>
        <end position="69"/>
    </location>
</feature>
<dbReference type="Proteomes" id="UP000001430">
    <property type="component" value="Chromosome"/>
</dbReference>
<dbReference type="STRING" id="167546.P9301_06941"/>
<dbReference type="OrthoDB" id="9936950at2"/>